<sequence length="329" mass="36928">LERAVAVLKAAPMGKIRIGVAKPIPIDQLLKYEAKYQSRAFVGQQRRRLIDEAKPDGDVVALLIRQFSPVVNAFSLEEVAHGDDDVRCKVWGANEDLERAVAVLKAAPMGKIRIGVAKPIPIDQLLKYEAKYQSRAFVGQQRRRLIDEAKPDGDVVALLIRQFSPVVNAFSLEEVAHGDDDVRLLQCPHYLPLSDSAVARDVFHGYLRSVLNETASKNAIAQKSPVSSVVNSSQETVWIGAEQYRRLHPQWGSIPDKAFDGSAPRQWATFAIDYPYQYVRMKLWMALYSSKIMGNIVTYITAADARVWKERFHHDNEGSLPVINRLSPK</sequence>
<feature type="non-terminal residue" evidence="1">
    <location>
        <position position="1"/>
    </location>
</feature>
<evidence type="ECO:0000313" key="1">
    <source>
        <dbReference type="EMBL" id="PIO65796.1"/>
    </source>
</evidence>
<reference evidence="1 2" key="1">
    <citation type="submission" date="2015-09" db="EMBL/GenBank/DDBJ databases">
        <title>Draft genome of the parasitic nematode Teladorsagia circumcincta isolate WARC Sus (inbred).</title>
        <authorList>
            <person name="Mitreva M."/>
        </authorList>
    </citation>
    <scope>NUCLEOTIDE SEQUENCE [LARGE SCALE GENOMIC DNA]</scope>
    <source>
        <strain evidence="1 2">S</strain>
    </source>
</reference>
<proteinExistence type="predicted"/>
<keyword evidence="2" id="KW-1185">Reference proteome</keyword>
<organism evidence="1 2">
    <name type="scientific">Teladorsagia circumcincta</name>
    <name type="common">Brown stomach worm</name>
    <name type="synonym">Ostertagia circumcincta</name>
    <dbReference type="NCBI Taxonomy" id="45464"/>
    <lineage>
        <taxon>Eukaryota</taxon>
        <taxon>Metazoa</taxon>
        <taxon>Ecdysozoa</taxon>
        <taxon>Nematoda</taxon>
        <taxon>Chromadorea</taxon>
        <taxon>Rhabditida</taxon>
        <taxon>Rhabditina</taxon>
        <taxon>Rhabditomorpha</taxon>
        <taxon>Strongyloidea</taxon>
        <taxon>Trichostrongylidae</taxon>
        <taxon>Teladorsagia</taxon>
    </lineage>
</organism>
<dbReference type="EMBL" id="KZ348725">
    <property type="protein sequence ID" value="PIO65796.1"/>
    <property type="molecule type" value="Genomic_DNA"/>
</dbReference>
<evidence type="ECO:0000313" key="2">
    <source>
        <dbReference type="Proteomes" id="UP000230423"/>
    </source>
</evidence>
<dbReference type="AlphaFoldDB" id="A0A2G9U6C2"/>
<name>A0A2G9U6C2_TELCI</name>
<accession>A0A2G9U6C2</accession>
<dbReference type="OrthoDB" id="6022242at2759"/>
<protein>
    <submittedName>
        <fullName evidence="1">Uncharacterized protein</fullName>
    </submittedName>
</protein>
<gene>
    <name evidence="1" type="ORF">TELCIR_12514</name>
</gene>
<dbReference type="Proteomes" id="UP000230423">
    <property type="component" value="Unassembled WGS sequence"/>
</dbReference>